<accession>A0AAE9Y5C2</accession>
<evidence type="ECO:0000313" key="5">
    <source>
        <dbReference type="Proteomes" id="UP001216390"/>
    </source>
</evidence>
<dbReference type="KEGG" id="ima:PO878_20030"/>
<dbReference type="SUPFAM" id="SSF53474">
    <property type="entry name" value="alpha/beta-Hydrolases"/>
    <property type="match status" value="1"/>
</dbReference>
<protein>
    <submittedName>
        <fullName evidence="4">AMP-binding protein</fullName>
    </submittedName>
</protein>
<dbReference type="Pfam" id="PF13193">
    <property type="entry name" value="AMP-binding_C"/>
    <property type="match status" value="1"/>
</dbReference>
<dbReference type="InterPro" id="IPR009081">
    <property type="entry name" value="PP-bd_ACP"/>
</dbReference>
<dbReference type="InterPro" id="IPR025110">
    <property type="entry name" value="AMP-bd_C"/>
</dbReference>
<reference evidence="4" key="1">
    <citation type="submission" date="2023-01" db="EMBL/GenBank/DDBJ databases">
        <title>The diversity of Class Acidimicrobiia in South China Sea sediment environments and the proposal of Iamia marina sp. nov., a novel species of the genus Iamia.</title>
        <authorList>
            <person name="He Y."/>
            <person name="Tian X."/>
        </authorList>
    </citation>
    <scope>NUCLEOTIDE SEQUENCE</scope>
    <source>
        <strain evidence="4">DSM 19957</strain>
    </source>
</reference>
<comment type="cofactor">
    <cofactor evidence="1">
        <name>pantetheine 4'-phosphate</name>
        <dbReference type="ChEBI" id="CHEBI:47942"/>
    </cofactor>
</comment>
<dbReference type="Pfam" id="PF00550">
    <property type="entry name" value="PP-binding"/>
    <property type="match status" value="1"/>
</dbReference>
<dbReference type="EMBL" id="CP116942">
    <property type="protein sequence ID" value="WCO66784.1"/>
    <property type="molecule type" value="Genomic_DNA"/>
</dbReference>
<feature type="region of interest" description="Disordered" evidence="2">
    <location>
        <begin position="1"/>
        <end position="20"/>
    </location>
</feature>
<evidence type="ECO:0000313" key="4">
    <source>
        <dbReference type="EMBL" id="WCO66784.1"/>
    </source>
</evidence>
<dbReference type="PROSITE" id="PS50075">
    <property type="entry name" value="CARRIER"/>
    <property type="match status" value="1"/>
</dbReference>
<dbReference type="InterPro" id="IPR036736">
    <property type="entry name" value="ACP-like_sf"/>
</dbReference>
<dbReference type="InterPro" id="IPR029058">
    <property type="entry name" value="AB_hydrolase_fold"/>
</dbReference>
<feature type="domain" description="Carrier" evidence="3">
    <location>
        <begin position="515"/>
        <end position="590"/>
    </location>
</feature>
<gene>
    <name evidence="4" type="ORF">PO878_20030</name>
</gene>
<dbReference type="Proteomes" id="UP001216390">
    <property type="component" value="Chromosome"/>
</dbReference>
<dbReference type="Gene3D" id="3.40.50.1820">
    <property type="entry name" value="alpha/beta hydrolase"/>
    <property type="match status" value="1"/>
</dbReference>
<dbReference type="GO" id="GO:0005737">
    <property type="term" value="C:cytoplasm"/>
    <property type="evidence" value="ECO:0007669"/>
    <property type="project" value="TreeGrafter"/>
</dbReference>
<dbReference type="InterPro" id="IPR020845">
    <property type="entry name" value="AMP-binding_CS"/>
</dbReference>
<dbReference type="Gene3D" id="1.10.1200.10">
    <property type="entry name" value="ACP-like"/>
    <property type="match status" value="1"/>
</dbReference>
<dbReference type="Pfam" id="PF00975">
    <property type="entry name" value="Thioesterase"/>
    <property type="match status" value="1"/>
</dbReference>
<organism evidence="4 5">
    <name type="scientific">Iamia majanohamensis</name>
    <dbReference type="NCBI Taxonomy" id="467976"/>
    <lineage>
        <taxon>Bacteria</taxon>
        <taxon>Bacillati</taxon>
        <taxon>Actinomycetota</taxon>
        <taxon>Acidimicrobiia</taxon>
        <taxon>Acidimicrobiales</taxon>
        <taxon>Iamiaceae</taxon>
        <taxon>Iamia</taxon>
    </lineage>
</organism>
<dbReference type="PANTHER" id="PTHR45527:SF1">
    <property type="entry name" value="FATTY ACID SYNTHASE"/>
    <property type="match status" value="1"/>
</dbReference>
<dbReference type="GO" id="GO:0043041">
    <property type="term" value="P:amino acid activation for nonribosomal peptide biosynthetic process"/>
    <property type="evidence" value="ECO:0007669"/>
    <property type="project" value="TreeGrafter"/>
</dbReference>
<dbReference type="RefSeq" id="WP_272736306.1">
    <property type="nucleotide sequence ID" value="NZ_CP116942.1"/>
</dbReference>
<dbReference type="GO" id="GO:0031177">
    <property type="term" value="F:phosphopantetheine binding"/>
    <property type="evidence" value="ECO:0007669"/>
    <property type="project" value="TreeGrafter"/>
</dbReference>
<dbReference type="InterPro" id="IPR045851">
    <property type="entry name" value="AMP-bd_C_sf"/>
</dbReference>
<keyword evidence="5" id="KW-1185">Reference proteome</keyword>
<dbReference type="InterPro" id="IPR000873">
    <property type="entry name" value="AMP-dep_synth/lig_dom"/>
</dbReference>
<dbReference type="SUPFAM" id="SSF47336">
    <property type="entry name" value="ACP-like"/>
    <property type="match status" value="1"/>
</dbReference>
<dbReference type="Gene3D" id="3.30.300.30">
    <property type="match status" value="1"/>
</dbReference>
<proteinExistence type="predicted"/>
<dbReference type="PANTHER" id="PTHR45527">
    <property type="entry name" value="NONRIBOSOMAL PEPTIDE SYNTHETASE"/>
    <property type="match status" value="1"/>
</dbReference>
<dbReference type="PROSITE" id="PS00455">
    <property type="entry name" value="AMP_BINDING"/>
    <property type="match status" value="1"/>
</dbReference>
<evidence type="ECO:0000256" key="2">
    <source>
        <dbReference type="SAM" id="MobiDB-lite"/>
    </source>
</evidence>
<evidence type="ECO:0000256" key="1">
    <source>
        <dbReference type="ARBA" id="ARBA00001957"/>
    </source>
</evidence>
<evidence type="ECO:0000259" key="3">
    <source>
        <dbReference type="PROSITE" id="PS50075"/>
    </source>
</evidence>
<dbReference type="InterPro" id="IPR001031">
    <property type="entry name" value="Thioesterase"/>
</dbReference>
<dbReference type="Pfam" id="PF00501">
    <property type="entry name" value="AMP-binding"/>
    <property type="match status" value="1"/>
</dbReference>
<sequence length="866" mass="91591">MGVTIDDAGRTGPTPSERLRDLARTDPDRVAVVEGGVVTGYAELDRRVDALAATLVARLGPGRHRIALRLDGTGSVLVASMAVLRAGGVSVPVDPTAPPDRVRLVLDDVEPAVLLSDVVGDPDAGYGVPVLDPASDLPPAPAPVVPPEVPADEPIAVLFTSGSTGVPKGIMVSPEQRRQVEALCRSSFPEGLRVGVLSVGTVGFTEALLQAILLTGGTIVAYDIRRLGLGPMPDWLDDERIEAMATVPTVLRFLLPTIDEGRTFPRLGIVVMAGEAPTWEDVAGLRRHLPAGAVVQNSYGTTETGSISTFDVGADDALGRGLLPAGRPVPGVEVEVVDEDGHAVATGRTGEVVVTGAGVGLGYWRRPDLTRSTWEDLGDGRRRCRTGDAGHLDADGVLHVEGRLDHVVKVSGHRVELGDVEAAVRAAPGVADGAVRPHTGPDGQVRLVAYVTAAPGTDVTHRSLRLALGRRLPPHMLPERTSVVAALPQLANGKVDRSALPDPATLPEDGEATDRPEGEREGALLDLWQRVLGRTDIGRHDDFWEVGGDSMRAVRLFAEIERELGPARPVSLLLEAPTVAQLAIALALPEDSLLVPVQVDGTRPPLFVVHAGAGGVLFARDLSRHLGRDQPVYGIRAPDLVDGRPPDPSIPALATRYLGQVREVWPDGPHHLAGLSFGGLVAFEMALQLQHDGGAVGLLGIGDSLPPGVVGLGPDGPVTDPQQLVRGSGPRARHRAGALLAMGVRRGVPEAVRVARRAATRAATRRRRPWWERQGRARSDVVLQAYGRLTLDYRPTGRFEGQALVVRSTRRVPGPPGHDVGWAPHTTDGVEVLDLDAPHDRLFNDPHAAEVAAAFTRRMQVAVAPS</sequence>
<dbReference type="AlphaFoldDB" id="A0AAE9Y5C2"/>
<dbReference type="SUPFAM" id="SSF56801">
    <property type="entry name" value="Acetyl-CoA synthetase-like"/>
    <property type="match status" value="1"/>
</dbReference>
<feature type="region of interest" description="Disordered" evidence="2">
    <location>
        <begin position="494"/>
        <end position="520"/>
    </location>
</feature>
<dbReference type="InterPro" id="IPR042099">
    <property type="entry name" value="ANL_N_sf"/>
</dbReference>
<dbReference type="GO" id="GO:0044550">
    <property type="term" value="P:secondary metabolite biosynthetic process"/>
    <property type="evidence" value="ECO:0007669"/>
    <property type="project" value="TreeGrafter"/>
</dbReference>
<name>A0AAE9Y5C2_9ACTN</name>
<dbReference type="Gene3D" id="3.40.50.12780">
    <property type="entry name" value="N-terminal domain of ligase-like"/>
    <property type="match status" value="1"/>
</dbReference>